<proteinExistence type="predicted"/>
<dbReference type="STRING" id="45610.AOC03_09880"/>
<sequence>MTTFKLFFISGILAFALIGCNKPEPQVIDMDEVAAEAGLSKDDYTVHENGAIEVHSKVEADNSNNRPLATHGDNWHYVITNGLLVADDYATKNNPSAIFSIKSPSVNLIKQYGGKYEGKYLLTIVNDNDGDISFAQLLPLFDINESSDSLEDKLNSDTPLWEVTLAKYNGREF</sequence>
<dbReference type="KEGG" id="pur:AOC03_09880"/>
<dbReference type="RefSeq" id="WP_062535571.1">
    <property type="nucleotide sequence ID" value="NZ_CP012678.1"/>
</dbReference>
<evidence type="ECO:0000313" key="1">
    <source>
        <dbReference type="EMBL" id="ALF60307.1"/>
    </source>
</evidence>
<gene>
    <name evidence="1" type="ORF">AOC03_09880</name>
</gene>
<organism evidence="1 2">
    <name type="scientific">Psychrobacter urativorans</name>
    <dbReference type="NCBI Taxonomy" id="45610"/>
    <lineage>
        <taxon>Bacteria</taxon>
        <taxon>Pseudomonadati</taxon>
        <taxon>Pseudomonadota</taxon>
        <taxon>Gammaproteobacteria</taxon>
        <taxon>Moraxellales</taxon>
        <taxon>Moraxellaceae</taxon>
        <taxon>Psychrobacter</taxon>
    </lineage>
</organism>
<protein>
    <submittedName>
        <fullName evidence="1">Uncharacterized protein</fullName>
    </submittedName>
</protein>
<reference evidence="1 2" key="1">
    <citation type="submission" date="2015-09" db="EMBL/GenBank/DDBJ databases">
        <title>Complete genome of Psychrobacter urativorans R10.10B.</title>
        <authorList>
            <person name="See-Too W.S."/>
            <person name="Chan K.G."/>
        </authorList>
    </citation>
    <scope>NUCLEOTIDE SEQUENCE [LARGE SCALE GENOMIC DNA]</scope>
    <source>
        <strain evidence="1 2">R10.10B</strain>
    </source>
</reference>
<evidence type="ECO:0000313" key="2">
    <source>
        <dbReference type="Proteomes" id="UP000059847"/>
    </source>
</evidence>
<keyword evidence="2" id="KW-1185">Reference proteome</keyword>
<dbReference type="EMBL" id="CP012678">
    <property type="protein sequence ID" value="ALF60307.1"/>
    <property type="molecule type" value="Genomic_DNA"/>
</dbReference>
<dbReference type="OrthoDB" id="10253at497"/>
<dbReference type="Proteomes" id="UP000059847">
    <property type="component" value="Chromosome"/>
</dbReference>
<name>A0A0M3V9A7_9GAMM</name>
<accession>A0A0M3V9A7</accession>
<dbReference type="PROSITE" id="PS51257">
    <property type="entry name" value="PROKAR_LIPOPROTEIN"/>
    <property type="match status" value="1"/>
</dbReference>
<dbReference type="AlphaFoldDB" id="A0A0M3V9A7"/>